<gene>
    <name evidence="2" type="ORF">HEP81_06722</name>
</gene>
<proteinExistence type="predicted"/>
<accession>A0A7H1Q9H6</accession>
<evidence type="ECO:0000313" key="3">
    <source>
        <dbReference type="Proteomes" id="UP000516422"/>
    </source>
</evidence>
<feature type="compositionally biased region" description="Basic and acidic residues" evidence="1">
    <location>
        <begin position="27"/>
        <end position="37"/>
    </location>
</feature>
<sequence length="70" mass="7874">MYTHPGTTWGLPISPRTDQCAVQPRHAVRDDELPKNDEDGEETVLHATRMTLGLPARRIGQLTDQIRGRP</sequence>
<name>A0A7H1Q9H6_9ACTN</name>
<dbReference type="AlphaFoldDB" id="A0A7H1Q9H6"/>
<dbReference type="EMBL" id="CP051006">
    <property type="protein sequence ID" value="QNT96956.1"/>
    <property type="molecule type" value="Genomic_DNA"/>
</dbReference>
<dbReference type="Proteomes" id="UP000516422">
    <property type="component" value="Chromosome"/>
</dbReference>
<evidence type="ECO:0000256" key="1">
    <source>
        <dbReference type="SAM" id="MobiDB-lite"/>
    </source>
</evidence>
<protein>
    <submittedName>
        <fullName evidence="2">Uncharacterized protein</fullName>
    </submittedName>
</protein>
<dbReference type="KEGG" id="sgf:HEP81_06722"/>
<evidence type="ECO:0000313" key="2">
    <source>
        <dbReference type="EMBL" id="QNT96956.1"/>
    </source>
</evidence>
<feature type="region of interest" description="Disordered" evidence="1">
    <location>
        <begin position="1"/>
        <end position="40"/>
    </location>
</feature>
<organism evidence="2 3">
    <name type="scientific">Streptomyces griseofuscus</name>
    <dbReference type="NCBI Taxonomy" id="146922"/>
    <lineage>
        <taxon>Bacteria</taxon>
        <taxon>Bacillati</taxon>
        <taxon>Actinomycetota</taxon>
        <taxon>Actinomycetes</taxon>
        <taxon>Kitasatosporales</taxon>
        <taxon>Streptomycetaceae</taxon>
        <taxon>Streptomyces</taxon>
    </lineage>
</organism>
<reference evidence="2 3" key="1">
    <citation type="submission" date="2020-04" db="EMBL/GenBank/DDBJ databases">
        <title>Characterization and engineering of Streptomyces griseofuscus DSM40191 as a potential heterologous host for expression of BGCs.</title>
        <authorList>
            <person name="Gren T."/>
            <person name="Whitford C.M."/>
            <person name="Mohite O.S."/>
            <person name="Joergensen T.S."/>
            <person name="Nielsen J.B."/>
            <person name="Lee S.Y."/>
            <person name="Weber T."/>
        </authorList>
    </citation>
    <scope>NUCLEOTIDE SEQUENCE [LARGE SCALE GENOMIC DNA]</scope>
    <source>
        <strain evidence="2 3">DSM 40191</strain>
    </source>
</reference>